<keyword evidence="3" id="KW-1185">Reference proteome</keyword>
<sequence>MGKFVNKVMKKVVGLEKLTGTYKLTSGIYDKYLGTDIQGNKAAQAAAQAREAELNQQALNSQQNANIIGVQGTENIAQVEAGGSAADASTLSDTKKKRAGSISSTLGI</sequence>
<dbReference type="EMBL" id="KR604693">
    <property type="protein sequence ID" value="AKN21190.1"/>
    <property type="molecule type" value="Genomic_DNA"/>
</dbReference>
<dbReference type="RefSeq" id="YP_009224664.1">
    <property type="nucleotide sequence ID" value="NC_029081.1"/>
</dbReference>
<dbReference type="OrthoDB" id="25900at10239"/>
<name>A0A0H3YI24_9CAUD</name>
<evidence type="ECO:0000313" key="2">
    <source>
        <dbReference type="EMBL" id="AKN21190.1"/>
    </source>
</evidence>
<reference evidence="2 3" key="1">
    <citation type="journal article" date="2015" name="Genome Announc.">
        <title>Complete Genome Sequence of Phytopathogenic Pectobacterium atrosepticum Bacteriophage Peat1.</title>
        <authorList>
            <person name="Kalischuk M."/>
            <person name="Hachey J."/>
            <person name="Kawchuk L."/>
        </authorList>
    </citation>
    <scope>NUCLEOTIDE SEQUENCE [LARGE SCALE GENOMIC DNA]</scope>
</reference>
<proteinExistence type="predicted"/>
<accession>A0A0H3YI24</accession>
<evidence type="ECO:0000313" key="3">
    <source>
        <dbReference type="Proteomes" id="UP000203782"/>
    </source>
</evidence>
<organism evidence="2 3">
    <name type="scientific">Pectobacterium phage Peat1</name>
    <dbReference type="NCBI Taxonomy" id="1654601"/>
    <lineage>
        <taxon>Viruses</taxon>
        <taxon>Duplodnaviria</taxon>
        <taxon>Heunggongvirae</taxon>
        <taxon>Uroviricota</taxon>
        <taxon>Caudoviricetes</taxon>
        <taxon>Autographivirales</taxon>
        <taxon>Autoscriptoviridae</taxon>
        <taxon>Corkvirinae</taxon>
        <taxon>Phimunavirus</taxon>
        <taxon>Phimunavirus peat1</taxon>
    </lineage>
</organism>
<protein>
    <submittedName>
        <fullName evidence="2">Putative structural protein</fullName>
    </submittedName>
</protein>
<dbReference type="KEGG" id="vg:26795820"/>
<feature type="region of interest" description="Disordered" evidence="1">
    <location>
        <begin position="85"/>
        <end position="108"/>
    </location>
</feature>
<dbReference type="Proteomes" id="UP000203782">
    <property type="component" value="Segment"/>
</dbReference>
<dbReference type="GeneID" id="26795820"/>
<evidence type="ECO:0000256" key="1">
    <source>
        <dbReference type="SAM" id="MobiDB-lite"/>
    </source>
</evidence>